<dbReference type="InterPro" id="IPR019176">
    <property type="entry name" value="Cytochrome_B561-rel"/>
</dbReference>
<feature type="transmembrane region" description="Helical" evidence="2">
    <location>
        <begin position="84"/>
        <end position="106"/>
    </location>
</feature>
<evidence type="ECO:0000313" key="4">
    <source>
        <dbReference type="Proteomes" id="UP001372338"/>
    </source>
</evidence>
<protein>
    <submittedName>
        <fullName evidence="3">Uncharacterized protein</fullName>
    </submittedName>
</protein>
<organism evidence="3 4">
    <name type="scientific">Crotalaria pallida</name>
    <name type="common">Smooth rattlebox</name>
    <name type="synonym">Crotalaria striata</name>
    <dbReference type="NCBI Taxonomy" id="3830"/>
    <lineage>
        <taxon>Eukaryota</taxon>
        <taxon>Viridiplantae</taxon>
        <taxon>Streptophyta</taxon>
        <taxon>Embryophyta</taxon>
        <taxon>Tracheophyta</taxon>
        <taxon>Spermatophyta</taxon>
        <taxon>Magnoliopsida</taxon>
        <taxon>eudicotyledons</taxon>
        <taxon>Gunneridae</taxon>
        <taxon>Pentapetalae</taxon>
        <taxon>rosids</taxon>
        <taxon>fabids</taxon>
        <taxon>Fabales</taxon>
        <taxon>Fabaceae</taxon>
        <taxon>Papilionoideae</taxon>
        <taxon>50 kb inversion clade</taxon>
        <taxon>genistoids sensu lato</taxon>
        <taxon>core genistoids</taxon>
        <taxon>Crotalarieae</taxon>
        <taxon>Crotalaria</taxon>
    </lineage>
</organism>
<dbReference type="EMBL" id="JAYWIO010000006">
    <property type="protein sequence ID" value="KAK7257731.1"/>
    <property type="molecule type" value="Genomic_DNA"/>
</dbReference>
<dbReference type="GO" id="GO:0016020">
    <property type="term" value="C:membrane"/>
    <property type="evidence" value="ECO:0007669"/>
    <property type="project" value="TreeGrafter"/>
</dbReference>
<accession>A0AAN9EK32</accession>
<evidence type="ECO:0000256" key="2">
    <source>
        <dbReference type="SAM" id="Phobius"/>
    </source>
</evidence>
<keyword evidence="2" id="KW-0812">Transmembrane</keyword>
<keyword evidence="2" id="KW-1133">Transmembrane helix</keyword>
<feature type="region of interest" description="Disordered" evidence="1">
    <location>
        <begin position="147"/>
        <end position="216"/>
    </location>
</feature>
<dbReference type="PANTHER" id="PTHR21780:SF0">
    <property type="entry name" value="TRANSMEMBRANE PROTEIN 209"/>
    <property type="match status" value="1"/>
</dbReference>
<feature type="transmembrane region" description="Helical" evidence="2">
    <location>
        <begin position="43"/>
        <end position="64"/>
    </location>
</feature>
<feature type="compositionally biased region" description="Low complexity" evidence="1">
    <location>
        <begin position="202"/>
        <end position="216"/>
    </location>
</feature>
<reference evidence="3 4" key="1">
    <citation type="submission" date="2024-01" db="EMBL/GenBank/DDBJ databases">
        <title>The genomes of 5 underutilized Papilionoideae crops provide insights into root nodulation and disease resistanc.</title>
        <authorList>
            <person name="Yuan L."/>
        </authorList>
    </citation>
    <scope>NUCLEOTIDE SEQUENCE [LARGE SCALE GENOMIC DNA]</scope>
    <source>
        <strain evidence="3">ZHUSHIDOU_FW_LH</strain>
        <tissue evidence="3">Leaf</tissue>
    </source>
</reference>
<comment type="caution">
    <text evidence="3">The sequence shown here is derived from an EMBL/GenBank/DDBJ whole genome shotgun (WGS) entry which is preliminary data.</text>
</comment>
<dbReference type="Pfam" id="PF09786">
    <property type="entry name" value="CytochromB561_N"/>
    <property type="match status" value="1"/>
</dbReference>
<sequence length="687" mass="74500">MASSPSSNSNSNSHSKPSIKFSVYQNPTFSSALTSTSLQPSNFTLFSALSFFSASSFLFLAIFFREDGFIDILQLKNLSPVTAYWLAKMLQSLVGLVFVATMLALLKVMFLRRATYNAGFVAPYSNANKNEVSLTKRQLGLLGLKPKVESVQSDSSKKPPKSKPHSGSSELLVPLHQPINSPNRSSRIDADGSNSNRGAAARSISTTPSRSPGSSSSLYLVPGVISPSSSVKNSAGIDSVVSSPWSNRRASSANKITSEEKLEQFLAEVDERFTESAGKLSTPPPTVPGFGIASPGGVTGSAPTSGATRLTPLRPVRMSPGSQKFKTPPKKGEGELPPPMSMEESIAAFEDLGIYPQIEQWRDHLRQWVSSVLLNPLLNKIETSHIQVMQAAAKLGVSITVSQVGRDTPSNGTPGTLPASDKTQEWQPAPNLLEDGLLHQLHSTLLQAIEASKSSLPVSNMQQSPQQIPSVPVMQDCLNAITEHQRLQALVKGEWVKGLLPQSSVRADYTVQRIRELAEGTCLKNYEYLGSGEVYDKKNKKWTLELPSDSHLLLYLFCAYLEHPKWMLHVDATSYAGAQSSKNPLFIGVLPPKERFPEKYIAVVAAVPSVLHPGACILAVGKQGPPIFALYWDKKLQFSLQGRTALWDSILLLCYNIKVGYGSIIRGLHLGASALSILPVMETEAED</sequence>
<keyword evidence="2" id="KW-0472">Membrane</keyword>
<dbReference type="AlphaFoldDB" id="A0AAN9EK32"/>
<feature type="region of interest" description="Disordered" evidence="1">
    <location>
        <begin position="293"/>
        <end position="338"/>
    </location>
</feature>
<evidence type="ECO:0000313" key="3">
    <source>
        <dbReference type="EMBL" id="KAK7257731.1"/>
    </source>
</evidence>
<gene>
    <name evidence="3" type="ORF">RIF29_31917</name>
</gene>
<proteinExistence type="predicted"/>
<evidence type="ECO:0000256" key="1">
    <source>
        <dbReference type="SAM" id="MobiDB-lite"/>
    </source>
</evidence>
<name>A0AAN9EK32_CROPI</name>
<dbReference type="Proteomes" id="UP001372338">
    <property type="component" value="Unassembled WGS sequence"/>
</dbReference>
<keyword evidence="4" id="KW-1185">Reference proteome</keyword>
<dbReference type="PANTHER" id="PTHR21780">
    <property type="entry name" value="TRANSMEMBRANE PROTEIN 209"/>
    <property type="match status" value="1"/>
</dbReference>